<dbReference type="Gene3D" id="3.30.450.40">
    <property type="match status" value="1"/>
</dbReference>
<comment type="caution">
    <text evidence="7">The sequence shown here is derived from an EMBL/GenBank/DDBJ whole genome shotgun (WGS) entry which is preliminary data.</text>
</comment>
<evidence type="ECO:0000313" key="8">
    <source>
        <dbReference type="Proteomes" id="UP001596524"/>
    </source>
</evidence>
<keyword evidence="8" id="KW-1185">Reference proteome</keyword>
<dbReference type="InterPro" id="IPR029016">
    <property type="entry name" value="GAF-like_dom_sf"/>
</dbReference>
<dbReference type="PROSITE" id="PS51078">
    <property type="entry name" value="ICLR_ED"/>
    <property type="match status" value="1"/>
</dbReference>
<dbReference type="InterPro" id="IPR036388">
    <property type="entry name" value="WH-like_DNA-bd_sf"/>
</dbReference>
<evidence type="ECO:0000256" key="3">
    <source>
        <dbReference type="ARBA" id="ARBA00023163"/>
    </source>
</evidence>
<dbReference type="InterPro" id="IPR005471">
    <property type="entry name" value="Tscrpt_reg_IclR_N"/>
</dbReference>
<dbReference type="SUPFAM" id="SSF55781">
    <property type="entry name" value="GAF domain-like"/>
    <property type="match status" value="1"/>
</dbReference>
<feature type="compositionally biased region" description="Polar residues" evidence="4">
    <location>
        <begin position="25"/>
        <end position="45"/>
    </location>
</feature>
<feature type="region of interest" description="Disordered" evidence="4">
    <location>
        <begin position="1"/>
        <end position="46"/>
    </location>
</feature>
<dbReference type="InterPro" id="IPR014757">
    <property type="entry name" value="Tscrpt_reg_IclR_C"/>
</dbReference>
<evidence type="ECO:0000256" key="4">
    <source>
        <dbReference type="SAM" id="MobiDB-lite"/>
    </source>
</evidence>
<dbReference type="Gene3D" id="1.10.10.10">
    <property type="entry name" value="Winged helix-like DNA-binding domain superfamily/Winged helix DNA-binding domain"/>
    <property type="match status" value="1"/>
</dbReference>
<organism evidence="7 8">
    <name type="scientific">Nocardioides astragali</name>
    <dbReference type="NCBI Taxonomy" id="1776736"/>
    <lineage>
        <taxon>Bacteria</taxon>
        <taxon>Bacillati</taxon>
        <taxon>Actinomycetota</taxon>
        <taxon>Actinomycetes</taxon>
        <taxon>Propionibacteriales</taxon>
        <taxon>Nocardioidaceae</taxon>
        <taxon>Nocardioides</taxon>
    </lineage>
</organism>
<dbReference type="SMART" id="SM00346">
    <property type="entry name" value="HTH_ICLR"/>
    <property type="match status" value="1"/>
</dbReference>
<evidence type="ECO:0000259" key="5">
    <source>
        <dbReference type="PROSITE" id="PS51077"/>
    </source>
</evidence>
<proteinExistence type="predicted"/>
<keyword evidence="1" id="KW-0805">Transcription regulation</keyword>
<dbReference type="RefSeq" id="WP_379186063.1">
    <property type="nucleotide sequence ID" value="NZ_JBHTCH010000025.1"/>
</dbReference>
<feature type="domain" description="IclR-ED" evidence="6">
    <location>
        <begin position="110"/>
        <end position="293"/>
    </location>
</feature>
<evidence type="ECO:0000256" key="2">
    <source>
        <dbReference type="ARBA" id="ARBA00023125"/>
    </source>
</evidence>
<evidence type="ECO:0000313" key="7">
    <source>
        <dbReference type="EMBL" id="MFC7362459.1"/>
    </source>
</evidence>
<keyword evidence="3" id="KW-0804">Transcription</keyword>
<dbReference type="InterPro" id="IPR050707">
    <property type="entry name" value="HTH_MetabolicPath_Reg"/>
</dbReference>
<accession>A0ABW2N587</accession>
<dbReference type="SUPFAM" id="SSF46785">
    <property type="entry name" value="Winged helix' DNA-binding domain"/>
    <property type="match status" value="1"/>
</dbReference>
<dbReference type="PROSITE" id="PS51077">
    <property type="entry name" value="HTH_ICLR"/>
    <property type="match status" value="1"/>
</dbReference>
<evidence type="ECO:0000259" key="6">
    <source>
        <dbReference type="PROSITE" id="PS51078"/>
    </source>
</evidence>
<gene>
    <name evidence="7" type="ORF">ACFQO6_19475</name>
</gene>
<reference evidence="8" key="1">
    <citation type="journal article" date="2019" name="Int. J. Syst. Evol. Microbiol.">
        <title>The Global Catalogue of Microorganisms (GCM) 10K type strain sequencing project: providing services to taxonomists for standard genome sequencing and annotation.</title>
        <authorList>
            <consortium name="The Broad Institute Genomics Platform"/>
            <consortium name="The Broad Institute Genome Sequencing Center for Infectious Disease"/>
            <person name="Wu L."/>
            <person name="Ma J."/>
        </authorList>
    </citation>
    <scope>NUCLEOTIDE SEQUENCE [LARGE SCALE GENOMIC DNA]</scope>
    <source>
        <strain evidence="8">FCH27</strain>
    </source>
</reference>
<dbReference type="EMBL" id="JBHTCH010000025">
    <property type="protein sequence ID" value="MFC7362459.1"/>
    <property type="molecule type" value="Genomic_DNA"/>
</dbReference>
<dbReference type="Pfam" id="PF01614">
    <property type="entry name" value="IclR_C"/>
    <property type="match status" value="1"/>
</dbReference>
<dbReference type="Proteomes" id="UP001596524">
    <property type="component" value="Unassembled WGS sequence"/>
</dbReference>
<dbReference type="PANTHER" id="PTHR30136:SF35">
    <property type="entry name" value="HTH-TYPE TRANSCRIPTIONAL REGULATOR RV1719"/>
    <property type="match status" value="1"/>
</dbReference>
<sequence length="308" mass="32943">MHVTSGVMTPRRTLAFANNGGRSRMSATPDTTEKASPTSAQNGSRRVQAVDRALDVLDCLGAAGRPLGVSDVARRTGHSKATVHHVLTTLMTRRYVMQDPYTSLYRLGWALYELGSSVVRDVEFTRAARPFLDGLAAKTGESVLLGILDDDAVLYLDRGEAPAGLRMVANAGRRGPLHATASGKVLLAFTSDAGLVERILNNPLQKLTPATITDPAILRRQLVTVRTQGYAICKQEREVGLCSIAVPLRNYTGMVVGSLALAGTVQQMNKASIPSYLADLLEAAHQIEVHIGGIRPSADTGFETIPDA</sequence>
<dbReference type="Pfam" id="PF09339">
    <property type="entry name" value="HTH_IclR"/>
    <property type="match status" value="1"/>
</dbReference>
<dbReference type="InterPro" id="IPR036390">
    <property type="entry name" value="WH_DNA-bd_sf"/>
</dbReference>
<feature type="domain" description="HTH iclR-type" evidence="5">
    <location>
        <begin position="47"/>
        <end position="109"/>
    </location>
</feature>
<evidence type="ECO:0000256" key="1">
    <source>
        <dbReference type="ARBA" id="ARBA00023015"/>
    </source>
</evidence>
<dbReference type="PANTHER" id="PTHR30136">
    <property type="entry name" value="HELIX-TURN-HELIX TRANSCRIPTIONAL REGULATOR, ICLR FAMILY"/>
    <property type="match status" value="1"/>
</dbReference>
<keyword evidence="2" id="KW-0238">DNA-binding</keyword>
<name>A0ABW2N587_9ACTN</name>
<protein>
    <submittedName>
        <fullName evidence="7">IclR family transcriptional regulator</fullName>
    </submittedName>
</protein>